<feature type="domain" description="DUF4190" evidence="2">
    <location>
        <begin position="11"/>
        <end position="73"/>
    </location>
</feature>
<proteinExistence type="predicted"/>
<organism evidence="3 4">
    <name type="scientific">Ornithinibacillus bavariensis</name>
    <dbReference type="NCBI Taxonomy" id="545502"/>
    <lineage>
        <taxon>Bacteria</taxon>
        <taxon>Bacillati</taxon>
        <taxon>Bacillota</taxon>
        <taxon>Bacilli</taxon>
        <taxon>Bacillales</taxon>
        <taxon>Bacillaceae</taxon>
        <taxon>Ornithinibacillus</taxon>
    </lineage>
</organism>
<name>A0A919X4A4_9BACI</name>
<dbReference type="EMBL" id="BORP01000001">
    <property type="protein sequence ID" value="GIO25611.1"/>
    <property type="molecule type" value="Genomic_DNA"/>
</dbReference>
<evidence type="ECO:0000313" key="3">
    <source>
        <dbReference type="EMBL" id="GIO25611.1"/>
    </source>
</evidence>
<protein>
    <recommendedName>
        <fullName evidence="2">DUF4190 domain-containing protein</fullName>
    </recommendedName>
</protein>
<keyword evidence="1" id="KW-1133">Transmembrane helix</keyword>
<feature type="transmembrane region" description="Helical" evidence="1">
    <location>
        <begin position="62"/>
        <end position="88"/>
    </location>
</feature>
<keyword evidence="1" id="KW-0472">Membrane</keyword>
<feature type="transmembrane region" description="Helical" evidence="1">
    <location>
        <begin position="12"/>
        <end position="41"/>
    </location>
</feature>
<dbReference type="Pfam" id="PF13828">
    <property type="entry name" value="DUF4190"/>
    <property type="match status" value="1"/>
</dbReference>
<keyword evidence="4" id="KW-1185">Reference proteome</keyword>
<evidence type="ECO:0000313" key="4">
    <source>
        <dbReference type="Proteomes" id="UP000676917"/>
    </source>
</evidence>
<dbReference type="Proteomes" id="UP000676917">
    <property type="component" value="Unassembled WGS sequence"/>
</dbReference>
<dbReference type="InterPro" id="IPR025241">
    <property type="entry name" value="DUF4190"/>
</dbReference>
<gene>
    <name evidence="3" type="ORF">J43TS3_02220</name>
</gene>
<evidence type="ECO:0000256" key="1">
    <source>
        <dbReference type="SAM" id="Phobius"/>
    </source>
</evidence>
<comment type="caution">
    <text evidence="3">The sequence shown here is derived from an EMBL/GenBank/DDBJ whole genome shotgun (WGS) entry which is preliminary data.</text>
</comment>
<dbReference type="RefSeq" id="WP_244853262.1">
    <property type="nucleotide sequence ID" value="NZ_BORP01000001.1"/>
</dbReference>
<accession>A0A919X4A4</accession>
<reference evidence="3" key="1">
    <citation type="submission" date="2021-03" db="EMBL/GenBank/DDBJ databases">
        <title>Antimicrobial resistance genes in bacteria isolated from Japanese honey, and their potential for conferring macrolide and lincosamide resistance in the American foulbrood pathogen Paenibacillus larvae.</title>
        <authorList>
            <person name="Okamoto M."/>
            <person name="Kumagai M."/>
            <person name="Kanamori H."/>
            <person name="Takamatsu D."/>
        </authorList>
    </citation>
    <scope>NUCLEOTIDE SEQUENCE</scope>
    <source>
        <strain evidence="3">J43TS3</strain>
    </source>
</reference>
<dbReference type="AlphaFoldDB" id="A0A919X4A4"/>
<keyword evidence="1" id="KW-0812">Transmembrane</keyword>
<sequence length="89" mass="9450">MEAPQETNGKAVAALVLGILSLVIPYIGFIFGIIGLVLANISVKEITLSGQSGRGLAIAGRVTSIICLSLYGVFLLLVLIFVVIFSFYY</sequence>
<evidence type="ECO:0000259" key="2">
    <source>
        <dbReference type="Pfam" id="PF13828"/>
    </source>
</evidence>